<dbReference type="Gene3D" id="3.90.550.10">
    <property type="entry name" value="Spore Coat Polysaccharide Biosynthesis Protein SpsA, Chain A"/>
    <property type="match status" value="1"/>
</dbReference>
<dbReference type="EMBL" id="BMYM01000001">
    <property type="protein sequence ID" value="GHD30703.1"/>
    <property type="molecule type" value="Genomic_DNA"/>
</dbReference>
<organism evidence="1 2">
    <name type="scientific">Parahalioglobus pacificus</name>
    <dbReference type="NCBI Taxonomy" id="930806"/>
    <lineage>
        <taxon>Bacteria</taxon>
        <taxon>Pseudomonadati</taxon>
        <taxon>Pseudomonadota</taxon>
        <taxon>Gammaproteobacteria</taxon>
        <taxon>Cellvibrionales</taxon>
        <taxon>Halieaceae</taxon>
        <taxon>Parahalioglobus</taxon>
    </lineage>
</organism>
<dbReference type="RefSeq" id="WP_189476344.1">
    <property type="nucleotide sequence ID" value="NZ_BMYM01000001.1"/>
</dbReference>
<evidence type="ECO:0000313" key="2">
    <source>
        <dbReference type="Proteomes" id="UP000644693"/>
    </source>
</evidence>
<dbReference type="NCBIfam" id="TIGR04282">
    <property type="entry name" value="glyco_like_cofC"/>
    <property type="match status" value="1"/>
</dbReference>
<dbReference type="PANTHER" id="PTHR36529">
    <property type="entry name" value="SLL1095 PROTEIN"/>
    <property type="match status" value="1"/>
</dbReference>
<dbReference type="AlphaFoldDB" id="A0A919CJS3"/>
<reference evidence="1" key="1">
    <citation type="journal article" date="2014" name="Int. J. Syst. Evol. Microbiol.">
        <title>Complete genome sequence of Corynebacterium casei LMG S-19264T (=DSM 44701T), isolated from a smear-ripened cheese.</title>
        <authorList>
            <consortium name="US DOE Joint Genome Institute (JGI-PGF)"/>
            <person name="Walter F."/>
            <person name="Albersmeier A."/>
            <person name="Kalinowski J."/>
            <person name="Ruckert C."/>
        </authorList>
    </citation>
    <scope>NUCLEOTIDE SEQUENCE</scope>
    <source>
        <strain evidence="1">KCTC 23430</strain>
    </source>
</reference>
<protein>
    <recommendedName>
        <fullName evidence="3">Glycosyltransferase</fullName>
    </recommendedName>
</protein>
<dbReference type="SUPFAM" id="SSF53448">
    <property type="entry name" value="Nucleotide-diphospho-sugar transferases"/>
    <property type="match status" value="1"/>
</dbReference>
<sequence length="202" mass="21402">MSKAPALLIQFAKAPIAGRVKTRLMPSYSAEQACAVHTELLLHTNHTLLSAELGPVELWVAGEAASPVFDRCLKAGVSDLRDQGRGTLGDRMALAVNDGLARADKVVLVGSDCPYIDADYLQLALDALDSATVVFGAAEDGGYVLVGASQLVDAVFEDVSWGTDRVLAQSLQRAESAGLTAITLPALSDIDRPEDLARWKAR</sequence>
<dbReference type="PANTHER" id="PTHR36529:SF1">
    <property type="entry name" value="GLYCOSYLTRANSFERASE"/>
    <property type="match status" value="1"/>
</dbReference>
<gene>
    <name evidence="1" type="ORF">GCM10007053_12770</name>
</gene>
<dbReference type="Pfam" id="PF09837">
    <property type="entry name" value="DUF2064"/>
    <property type="match status" value="1"/>
</dbReference>
<proteinExistence type="predicted"/>
<dbReference type="InterPro" id="IPR018641">
    <property type="entry name" value="Trfase_1_rSAM/seldom-assoc"/>
</dbReference>
<evidence type="ECO:0000313" key="1">
    <source>
        <dbReference type="EMBL" id="GHD30703.1"/>
    </source>
</evidence>
<dbReference type="Proteomes" id="UP000644693">
    <property type="component" value="Unassembled WGS sequence"/>
</dbReference>
<comment type="caution">
    <text evidence="1">The sequence shown here is derived from an EMBL/GenBank/DDBJ whole genome shotgun (WGS) entry which is preliminary data.</text>
</comment>
<evidence type="ECO:0008006" key="3">
    <source>
        <dbReference type="Google" id="ProtNLM"/>
    </source>
</evidence>
<accession>A0A919CJS3</accession>
<keyword evidence="2" id="KW-1185">Reference proteome</keyword>
<reference evidence="1" key="2">
    <citation type="submission" date="2020-09" db="EMBL/GenBank/DDBJ databases">
        <authorList>
            <person name="Sun Q."/>
            <person name="Kim S."/>
        </authorList>
    </citation>
    <scope>NUCLEOTIDE SEQUENCE</scope>
    <source>
        <strain evidence="1">KCTC 23430</strain>
    </source>
</reference>
<dbReference type="InterPro" id="IPR029044">
    <property type="entry name" value="Nucleotide-diphossugar_trans"/>
</dbReference>
<name>A0A919CJS3_9GAMM</name>